<accession>A0ABR3QI41</accession>
<evidence type="ECO:0000313" key="13">
    <source>
        <dbReference type="EMBL" id="KAL1591835.1"/>
    </source>
</evidence>
<evidence type="ECO:0000256" key="7">
    <source>
        <dbReference type="ARBA" id="ARBA00022801"/>
    </source>
</evidence>
<keyword evidence="8" id="KW-0067">ATP-binding</keyword>
<comment type="similarity">
    <text evidence="2 12">Belongs to the ISN1 family.</text>
</comment>
<evidence type="ECO:0000256" key="10">
    <source>
        <dbReference type="ARBA" id="ARBA00023080"/>
    </source>
</evidence>
<dbReference type="Proteomes" id="UP001521222">
    <property type="component" value="Unassembled WGS sequence"/>
</dbReference>
<gene>
    <name evidence="13" type="primary">ISN1</name>
    <name evidence="13" type="ORF">SLS59_010063</name>
</gene>
<dbReference type="Pfam" id="PF06437">
    <property type="entry name" value="ISN1"/>
    <property type="match status" value="1"/>
</dbReference>
<keyword evidence="7 12" id="KW-0378">Hydrolase</keyword>
<dbReference type="PANTHER" id="PTHR28213:SF1">
    <property type="entry name" value="IMP-SPECIFIC 5'-NUCLEOTIDASE 1"/>
    <property type="match status" value="1"/>
</dbReference>
<comment type="subunit">
    <text evidence="3 12">Homotetramer.</text>
</comment>
<dbReference type="InterPro" id="IPR009453">
    <property type="entry name" value="ISN1"/>
</dbReference>
<keyword evidence="9 12" id="KW-0460">Magnesium</keyword>
<comment type="catalytic activity">
    <reaction evidence="11">
        <text>IMP + H2O = inosine + phosphate</text>
        <dbReference type="Rhea" id="RHEA:27718"/>
        <dbReference type="ChEBI" id="CHEBI:15377"/>
        <dbReference type="ChEBI" id="CHEBI:17596"/>
        <dbReference type="ChEBI" id="CHEBI:43474"/>
        <dbReference type="ChEBI" id="CHEBI:58053"/>
        <dbReference type="EC" id="3.1.3.99"/>
    </reaction>
</comment>
<evidence type="ECO:0000256" key="8">
    <source>
        <dbReference type="ARBA" id="ARBA00022840"/>
    </source>
</evidence>
<dbReference type="PIRSF" id="PIRSF028836">
    <property type="entry name" value="ISN1"/>
    <property type="match status" value="1"/>
</dbReference>
<sequence length="420" mass="47649">MIEWIKVKQPQILQYYPRKRLTGIKGLLAVPFVLHSQPTAVFEENAQTVHQQASVAQRRYAEIMRDVEDIINDHIDHQKLGKPDRSKLKLLVPTVANFFTPLALHDAFIWQDQRRSISYRRFVPPSFNDVRLVLNTAQVMSLVRNGPIELVTFDGDVTLYDDGMNLLPENPIIPKILQLMRRGSKIGIVTAAGYTEASRYYGRLFGLLHAIQESDLPLESKQGFMIMGGESSFCFKFDENSPDLLRFVPREEWVLKEMLLWSDADVAELLDIAEASLRDTVKNMRMNAEIVRKERAVGIIPKNGDRFCRETLEETVLIVQKVLDISEVGQRLPFCAFNGGNDVFVDIGDKSWGVLACQRIFGNIEGGKTLHVGDQFLSAGANDFKARLACTTAWIANPTETCQLLDEIAELDETHQRKTR</sequence>
<keyword evidence="14" id="KW-1185">Reference proteome</keyword>
<evidence type="ECO:0000256" key="4">
    <source>
        <dbReference type="ARBA" id="ARBA00015544"/>
    </source>
</evidence>
<dbReference type="EC" id="3.1.3.-" evidence="12"/>
<proteinExistence type="inferred from homology"/>
<evidence type="ECO:0000256" key="9">
    <source>
        <dbReference type="ARBA" id="ARBA00022842"/>
    </source>
</evidence>
<evidence type="ECO:0000256" key="3">
    <source>
        <dbReference type="ARBA" id="ARBA00011881"/>
    </source>
</evidence>
<dbReference type="SUPFAM" id="SSF56784">
    <property type="entry name" value="HAD-like"/>
    <property type="match status" value="1"/>
</dbReference>
<comment type="function">
    <text evidence="12">IMP-specific 5'-nucleotidase involved in IMP (inositol monophosphate) degradation.</text>
</comment>
<keyword evidence="6" id="KW-0547">Nucleotide-binding</keyword>
<evidence type="ECO:0000256" key="2">
    <source>
        <dbReference type="ARBA" id="ARBA00005307"/>
    </source>
</evidence>
<dbReference type="InterPro" id="IPR036412">
    <property type="entry name" value="HAD-like_sf"/>
</dbReference>
<evidence type="ECO:0000256" key="5">
    <source>
        <dbReference type="ARBA" id="ARBA00022723"/>
    </source>
</evidence>
<evidence type="ECO:0000256" key="1">
    <source>
        <dbReference type="ARBA" id="ARBA00001946"/>
    </source>
</evidence>
<evidence type="ECO:0000256" key="11">
    <source>
        <dbReference type="ARBA" id="ARBA00047413"/>
    </source>
</evidence>
<keyword evidence="5" id="KW-0479">Metal-binding</keyword>
<comment type="cofactor">
    <cofactor evidence="1 12">
        <name>Mg(2+)</name>
        <dbReference type="ChEBI" id="CHEBI:18420"/>
    </cofactor>
</comment>
<evidence type="ECO:0000313" key="14">
    <source>
        <dbReference type="Proteomes" id="UP001521222"/>
    </source>
</evidence>
<dbReference type="PANTHER" id="PTHR28213">
    <property type="entry name" value="IMP-SPECIFIC 5'-NUCLEOTIDASE 1"/>
    <property type="match status" value="1"/>
</dbReference>
<protein>
    <recommendedName>
        <fullName evidence="4 12">IMP-specific 5'-nucleotidase 1</fullName>
        <ecNumber evidence="12">3.1.3.-</ecNumber>
    </recommendedName>
</protein>
<name>A0ABR3QI41_9PLEO</name>
<comment type="caution">
    <text evidence="13">The sequence shown here is derived from an EMBL/GenBank/DDBJ whole genome shotgun (WGS) entry which is preliminary data.</text>
</comment>
<keyword evidence="10 12" id="KW-0546">Nucleotide metabolism</keyword>
<evidence type="ECO:0000256" key="6">
    <source>
        <dbReference type="ARBA" id="ARBA00022741"/>
    </source>
</evidence>
<dbReference type="EMBL" id="JAKIXB020000053">
    <property type="protein sequence ID" value="KAL1591835.1"/>
    <property type="molecule type" value="Genomic_DNA"/>
</dbReference>
<organism evidence="13 14">
    <name type="scientific">Nothophoma quercina</name>
    <dbReference type="NCBI Taxonomy" id="749835"/>
    <lineage>
        <taxon>Eukaryota</taxon>
        <taxon>Fungi</taxon>
        <taxon>Dikarya</taxon>
        <taxon>Ascomycota</taxon>
        <taxon>Pezizomycotina</taxon>
        <taxon>Dothideomycetes</taxon>
        <taxon>Pleosporomycetidae</taxon>
        <taxon>Pleosporales</taxon>
        <taxon>Pleosporineae</taxon>
        <taxon>Didymellaceae</taxon>
        <taxon>Nothophoma</taxon>
    </lineage>
</organism>
<reference evidence="13 14" key="1">
    <citation type="submission" date="2024-02" db="EMBL/GenBank/DDBJ databases">
        <title>De novo assembly and annotation of 12 fungi associated with fruit tree decline syndrome in Ontario, Canada.</title>
        <authorList>
            <person name="Sulman M."/>
            <person name="Ellouze W."/>
            <person name="Ilyukhin E."/>
        </authorList>
    </citation>
    <scope>NUCLEOTIDE SEQUENCE [LARGE SCALE GENOMIC DNA]</scope>
    <source>
        <strain evidence="13 14">M97-236</strain>
    </source>
</reference>
<evidence type="ECO:0000256" key="12">
    <source>
        <dbReference type="PIRNR" id="PIRNR028836"/>
    </source>
</evidence>